<proteinExistence type="predicted"/>
<accession>A0A0K1LLW1</accession>
<dbReference type="EMBL" id="KT001913">
    <property type="protein sequence ID" value="AKU43491.1"/>
    <property type="molecule type" value="Genomic_DNA"/>
</dbReference>
<keyword evidence="2" id="KW-1185">Reference proteome</keyword>
<protein>
    <submittedName>
        <fullName evidence="1">Uncharacterized protein</fullName>
    </submittedName>
</protein>
<name>A0A0K1LLW1_9CAUD</name>
<evidence type="ECO:0000313" key="2">
    <source>
        <dbReference type="Proteomes" id="UP000225322"/>
    </source>
</evidence>
<organism evidence="1 2">
    <name type="scientific">Caulobacter phage Sansa</name>
    <dbReference type="NCBI Taxonomy" id="1675600"/>
    <lineage>
        <taxon>Viruses</taxon>
        <taxon>Duplodnaviria</taxon>
        <taxon>Heunggongvirae</taxon>
        <taxon>Uroviricota</taxon>
        <taxon>Caudoviricetes</taxon>
        <taxon>Sansavirus</taxon>
        <taxon>Sansavirus sansa</taxon>
        <taxon>Caulobacter virus Sansa</taxon>
    </lineage>
</organism>
<dbReference type="Proteomes" id="UP000225322">
    <property type="component" value="Segment"/>
</dbReference>
<evidence type="ECO:0000313" key="1">
    <source>
        <dbReference type="EMBL" id="AKU43491.1"/>
    </source>
</evidence>
<sequence>MTPQKQIFRHRPENGVYGDCYRTALACILDMKPEDLPHEHRVFGDNEQRQFYDAALKPFGFKIALFAWTCSLEEVFEVMKISNPGIHYILSGWSRSNCNHSVVALEGEIVHDPSLTNAGIVGPCDNGAYYVELLVRA</sequence>
<reference evidence="1 2" key="1">
    <citation type="journal article" date="2015" name="Genome Announc.">
        <title>Complete Genome Sequence of Caulobacter crescentus Siphophage Sansa.</title>
        <authorList>
            <person name="Vara L."/>
            <person name="Kane A.A."/>
            <person name="Cahill J.L."/>
            <person name="Rasche E.S."/>
            <person name="Kuty Everett G.F."/>
        </authorList>
    </citation>
    <scope>NUCLEOTIDE SEQUENCE [LARGE SCALE GENOMIC DNA]</scope>
</reference>
<gene>
    <name evidence="1" type="ORF">CPT_Sansa87</name>
</gene>